<dbReference type="PRINTS" id="PR00039">
    <property type="entry name" value="HTHLYSR"/>
</dbReference>
<dbReference type="InterPro" id="IPR000847">
    <property type="entry name" value="LysR_HTH_N"/>
</dbReference>
<proteinExistence type="inferred from homology"/>
<organism evidence="6 7">
    <name type="scientific">Caballeronia udeis</name>
    <dbReference type="NCBI Taxonomy" id="1232866"/>
    <lineage>
        <taxon>Bacteria</taxon>
        <taxon>Pseudomonadati</taxon>
        <taxon>Pseudomonadota</taxon>
        <taxon>Betaproteobacteria</taxon>
        <taxon>Burkholderiales</taxon>
        <taxon>Burkholderiaceae</taxon>
        <taxon>Caballeronia</taxon>
    </lineage>
</organism>
<reference evidence="6 7" key="2">
    <citation type="submission" date="2024-11" db="EMBL/GenBank/DDBJ databases">
        <title>Using genomics to understand microbial adaptation to soil warming.</title>
        <authorList>
            <person name="Deangelis K.M. PhD."/>
        </authorList>
    </citation>
    <scope>NUCLEOTIDE SEQUENCE [LARGE SCALE GENOMIC DNA]</scope>
    <source>
        <strain evidence="6 7">GAS97</strain>
    </source>
</reference>
<name>A0ABW8MQM7_9BURK</name>
<evidence type="ECO:0000256" key="3">
    <source>
        <dbReference type="ARBA" id="ARBA00023125"/>
    </source>
</evidence>
<evidence type="ECO:0000256" key="2">
    <source>
        <dbReference type="ARBA" id="ARBA00023015"/>
    </source>
</evidence>
<dbReference type="InterPro" id="IPR005119">
    <property type="entry name" value="LysR_subst-bd"/>
</dbReference>
<dbReference type="PROSITE" id="PS50931">
    <property type="entry name" value="HTH_LYSR"/>
    <property type="match status" value="1"/>
</dbReference>
<evidence type="ECO:0000313" key="7">
    <source>
        <dbReference type="Proteomes" id="UP001620514"/>
    </source>
</evidence>
<accession>A0ABW8MQM7</accession>
<dbReference type="InterPro" id="IPR036388">
    <property type="entry name" value="WH-like_DNA-bd_sf"/>
</dbReference>
<comment type="similarity">
    <text evidence="1">Belongs to the LysR transcriptional regulatory family.</text>
</comment>
<evidence type="ECO:0000256" key="1">
    <source>
        <dbReference type="ARBA" id="ARBA00009437"/>
    </source>
</evidence>
<evidence type="ECO:0000256" key="4">
    <source>
        <dbReference type="ARBA" id="ARBA00023163"/>
    </source>
</evidence>
<dbReference type="SUPFAM" id="SSF46785">
    <property type="entry name" value="Winged helix' DNA-binding domain"/>
    <property type="match status" value="1"/>
</dbReference>
<dbReference type="EMBL" id="JBIYDN010000023">
    <property type="protein sequence ID" value="MFK4446017.1"/>
    <property type="molecule type" value="Genomic_DNA"/>
</dbReference>
<keyword evidence="2" id="KW-0805">Transcription regulation</keyword>
<dbReference type="CDD" id="cd08414">
    <property type="entry name" value="PBP2_LTTR_aromatics_like"/>
    <property type="match status" value="1"/>
</dbReference>
<dbReference type="SUPFAM" id="SSF53850">
    <property type="entry name" value="Periplasmic binding protein-like II"/>
    <property type="match status" value="1"/>
</dbReference>
<keyword evidence="4" id="KW-0804">Transcription</keyword>
<dbReference type="Proteomes" id="UP001620514">
    <property type="component" value="Unassembled WGS sequence"/>
</dbReference>
<evidence type="ECO:0000259" key="5">
    <source>
        <dbReference type="PROSITE" id="PS50931"/>
    </source>
</evidence>
<dbReference type="Pfam" id="PF03466">
    <property type="entry name" value="LysR_substrate"/>
    <property type="match status" value="1"/>
</dbReference>
<feature type="domain" description="HTH lysR-type" evidence="5">
    <location>
        <begin position="1"/>
        <end position="58"/>
    </location>
</feature>
<sequence length="298" mass="32270">MDLRQLKQFQVLAEELNFRRAAERLNMTQPPLSAAIKRLEEIVGVQLLQRSRTHVSLTAAGAAFLRETQHLLSHVELSIDIAQATAKGTNGILRIASIASAAFKLLPSLLGDFRAVCPNVRLVLSSSSSHGSAIALQNGTIDLALIVPATSKIEGLEIRIIRNEMFCLAVSKQHKLARQSCVQLSEIQKDILVALYPFEASLGYSAAMLAAFHQAHVYPSVNQPDTDLLTKLALVSAGVGVALIPQPMCKIMVENVAFIDVVSVEGTSLTYDIAVARREENDAPAVLQLWELAVSGSR</sequence>
<dbReference type="PANTHER" id="PTHR30346">
    <property type="entry name" value="TRANSCRIPTIONAL DUAL REGULATOR HCAR-RELATED"/>
    <property type="match status" value="1"/>
</dbReference>
<evidence type="ECO:0000313" key="6">
    <source>
        <dbReference type="EMBL" id="MFK4446017.1"/>
    </source>
</evidence>
<protein>
    <submittedName>
        <fullName evidence="6">DNA-binding transcriptional LysR family regulator</fullName>
    </submittedName>
</protein>
<dbReference type="Gene3D" id="3.40.190.10">
    <property type="entry name" value="Periplasmic binding protein-like II"/>
    <property type="match status" value="2"/>
</dbReference>
<dbReference type="Gene3D" id="1.10.10.10">
    <property type="entry name" value="Winged helix-like DNA-binding domain superfamily/Winged helix DNA-binding domain"/>
    <property type="match status" value="1"/>
</dbReference>
<keyword evidence="3 6" id="KW-0238">DNA-binding</keyword>
<dbReference type="PANTHER" id="PTHR30346:SF28">
    <property type="entry name" value="HTH-TYPE TRANSCRIPTIONAL REGULATOR CYNR"/>
    <property type="match status" value="1"/>
</dbReference>
<reference evidence="6 7" key="1">
    <citation type="submission" date="2024-10" db="EMBL/GenBank/DDBJ databases">
        <authorList>
            <person name="Deangelis K."/>
            <person name="Huntemann M."/>
            <person name="Clum A."/>
            <person name="Wang J."/>
            <person name="Palaniappan K."/>
            <person name="Ritter S."/>
            <person name="Chen I.-M."/>
            <person name="Stamatis D."/>
            <person name="Reddy T."/>
            <person name="O'Malley R."/>
            <person name="Daum C."/>
            <person name="Ng V."/>
            <person name="Ivanova N."/>
            <person name="Kyrpides N."/>
            <person name="Woyke T."/>
        </authorList>
    </citation>
    <scope>NUCLEOTIDE SEQUENCE [LARGE SCALE GENOMIC DNA]</scope>
    <source>
        <strain evidence="6 7">GAS97</strain>
    </source>
</reference>
<dbReference type="InterPro" id="IPR036390">
    <property type="entry name" value="WH_DNA-bd_sf"/>
</dbReference>
<keyword evidence="7" id="KW-1185">Reference proteome</keyword>
<dbReference type="RefSeq" id="WP_404610963.1">
    <property type="nucleotide sequence ID" value="NZ_JBIYDN010000023.1"/>
</dbReference>
<comment type="caution">
    <text evidence="6">The sequence shown here is derived from an EMBL/GenBank/DDBJ whole genome shotgun (WGS) entry which is preliminary data.</text>
</comment>
<gene>
    <name evidence="6" type="ORF">ABH943_006049</name>
</gene>
<dbReference type="GO" id="GO:0003677">
    <property type="term" value="F:DNA binding"/>
    <property type="evidence" value="ECO:0007669"/>
    <property type="project" value="UniProtKB-KW"/>
</dbReference>
<dbReference type="Pfam" id="PF00126">
    <property type="entry name" value="HTH_1"/>
    <property type="match status" value="1"/>
</dbReference>